<keyword evidence="1" id="KW-1133">Transmembrane helix</keyword>
<dbReference type="Proteomes" id="UP001138500">
    <property type="component" value="Unassembled WGS sequence"/>
</dbReference>
<sequence>MTRSCYLAAYTAFKDICQTTVDDKHLRSLRQDKMLLKPLLLAFLWAQYVAAQAYIYVITYGSGNYIFHMKFCVWVKSASLLVRPEVTPVEAWGVEGTDNTEGLIRVNIPLTGENRARLYFRPLNQVLRFERRSWEIGINQPVMHLQDEVHRKFALGRKPLNSILPQQWHADDIGFDRHGGSPRSEPKNCLDYGPNDGLALQPYEKCPDGFDLIMKFGVWLMCTLACAKL</sequence>
<name>A0A9W7SKQ3_9PEZI</name>
<keyword evidence="1" id="KW-0812">Transmembrane</keyword>
<reference evidence="2 3" key="2">
    <citation type="journal article" date="2021" name="Curr. Genet.">
        <title>Genetic response to nitrogen starvation in the aggressive Eucalyptus foliar pathogen Teratosphaeria destructans.</title>
        <authorList>
            <person name="Havenga M."/>
            <person name="Wingfield B.D."/>
            <person name="Wingfield M.J."/>
            <person name="Dreyer L.L."/>
            <person name="Roets F."/>
            <person name="Aylward J."/>
        </authorList>
    </citation>
    <scope>NUCLEOTIDE SEQUENCE [LARGE SCALE GENOMIC DNA]</scope>
    <source>
        <strain evidence="2">CMW44962</strain>
    </source>
</reference>
<evidence type="ECO:0000256" key="1">
    <source>
        <dbReference type="SAM" id="Phobius"/>
    </source>
</evidence>
<dbReference type="AlphaFoldDB" id="A0A9W7SKQ3"/>
<accession>A0A9W7SKQ3</accession>
<organism evidence="2 3">
    <name type="scientific">Teratosphaeria destructans</name>
    <dbReference type="NCBI Taxonomy" id="418781"/>
    <lineage>
        <taxon>Eukaryota</taxon>
        <taxon>Fungi</taxon>
        <taxon>Dikarya</taxon>
        <taxon>Ascomycota</taxon>
        <taxon>Pezizomycotina</taxon>
        <taxon>Dothideomycetes</taxon>
        <taxon>Dothideomycetidae</taxon>
        <taxon>Mycosphaerellales</taxon>
        <taxon>Teratosphaeriaceae</taxon>
        <taxon>Teratosphaeria</taxon>
    </lineage>
</organism>
<dbReference type="EMBL" id="RIBY02002300">
    <property type="protein sequence ID" value="KAH9820447.1"/>
    <property type="molecule type" value="Genomic_DNA"/>
</dbReference>
<evidence type="ECO:0000313" key="2">
    <source>
        <dbReference type="EMBL" id="KAH9820447.1"/>
    </source>
</evidence>
<reference evidence="2 3" key="1">
    <citation type="journal article" date="2018" name="IMA Fungus">
        <title>IMA Genome-F 10: Nine draft genome sequences of Claviceps purpurea s.lat., including C. arundinis, C. humidiphila, and C. cf. spartinae, pseudomolecules for the pitch canker pathogen Fusarium circinatum, draft genome of Davidsoniella eucalypti, Grosmannia galeiformis, Quambalaria eucalypti, and Teratosphaeria destructans.</title>
        <authorList>
            <person name="Wingfield B.D."/>
            <person name="Liu M."/>
            <person name="Nguyen H.D."/>
            <person name="Lane F.A."/>
            <person name="Morgan S.W."/>
            <person name="De Vos L."/>
            <person name="Wilken P.M."/>
            <person name="Duong T.A."/>
            <person name="Aylward J."/>
            <person name="Coetzee M.P."/>
            <person name="Dadej K."/>
            <person name="De Beer Z.W."/>
            <person name="Findlay W."/>
            <person name="Havenga M."/>
            <person name="Kolarik M."/>
            <person name="Menzies J.G."/>
            <person name="Naidoo K."/>
            <person name="Pochopski O."/>
            <person name="Shoukouhi P."/>
            <person name="Santana Q.C."/>
            <person name="Seifert K.A."/>
            <person name="Soal N."/>
            <person name="Steenkamp E.T."/>
            <person name="Tatham C.T."/>
            <person name="van der Nest M.A."/>
            <person name="Wingfield M.J."/>
        </authorList>
    </citation>
    <scope>NUCLEOTIDE SEQUENCE [LARGE SCALE GENOMIC DNA]</scope>
    <source>
        <strain evidence="2">CMW44962</strain>
    </source>
</reference>
<keyword evidence="1" id="KW-0472">Membrane</keyword>
<proteinExistence type="predicted"/>
<protein>
    <submittedName>
        <fullName evidence="2">Uncharacterized protein</fullName>
    </submittedName>
</protein>
<feature type="transmembrane region" description="Helical" evidence="1">
    <location>
        <begin position="34"/>
        <end position="57"/>
    </location>
</feature>
<evidence type="ECO:0000313" key="3">
    <source>
        <dbReference type="Proteomes" id="UP001138500"/>
    </source>
</evidence>
<keyword evidence="3" id="KW-1185">Reference proteome</keyword>
<gene>
    <name evidence="2" type="ORF">Tdes44962_MAKER05141</name>
</gene>
<comment type="caution">
    <text evidence="2">The sequence shown here is derived from an EMBL/GenBank/DDBJ whole genome shotgun (WGS) entry which is preliminary data.</text>
</comment>